<dbReference type="Pfam" id="PF00005">
    <property type="entry name" value="ABC_tran"/>
    <property type="match status" value="2"/>
</dbReference>
<comment type="caution">
    <text evidence="7">The sequence shown here is derived from an EMBL/GenBank/DDBJ whole genome shotgun (WGS) entry which is preliminary data.</text>
</comment>
<evidence type="ECO:0000256" key="3">
    <source>
        <dbReference type="ARBA" id="ARBA00022840"/>
    </source>
</evidence>
<evidence type="ECO:0000256" key="1">
    <source>
        <dbReference type="ARBA" id="ARBA00022737"/>
    </source>
</evidence>
<evidence type="ECO:0000256" key="2">
    <source>
        <dbReference type="ARBA" id="ARBA00022741"/>
    </source>
</evidence>
<dbReference type="InterPro" id="IPR027417">
    <property type="entry name" value="P-loop_NTPase"/>
</dbReference>
<accession>A0A4S2H3M2</accession>
<dbReference type="PROSITE" id="PS00211">
    <property type="entry name" value="ABC_TRANSPORTER_1"/>
    <property type="match status" value="1"/>
</dbReference>
<keyword evidence="3 7" id="KW-0067">ATP-binding</keyword>
<dbReference type="GO" id="GO:0016887">
    <property type="term" value="F:ATP hydrolysis activity"/>
    <property type="evidence" value="ECO:0007669"/>
    <property type="project" value="InterPro"/>
</dbReference>
<reference evidence="7 8" key="1">
    <citation type="journal article" date="2017" name="Int. J. Syst. Evol. Microbiol.">
        <title>Marinicauda algicola sp. nov., isolated from a marine red alga Rhodosorus marinus.</title>
        <authorList>
            <person name="Jeong S.E."/>
            <person name="Jeon S.H."/>
            <person name="Chun B.H."/>
            <person name="Kim D.W."/>
            <person name="Jeon C.O."/>
        </authorList>
    </citation>
    <scope>NUCLEOTIDE SEQUENCE [LARGE SCALE GENOMIC DNA]</scope>
    <source>
        <strain evidence="7 8">JCM 31718</strain>
    </source>
</reference>
<dbReference type="SMART" id="SM00382">
    <property type="entry name" value="AAA"/>
    <property type="match status" value="2"/>
</dbReference>
<keyword evidence="8" id="KW-1185">Reference proteome</keyword>
<dbReference type="Gene3D" id="3.40.50.300">
    <property type="entry name" value="P-loop containing nucleotide triphosphate hydrolases"/>
    <property type="match status" value="2"/>
</dbReference>
<protein>
    <submittedName>
        <fullName evidence="7">ATP-binding cassette domain-containing protein</fullName>
    </submittedName>
</protein>
<name>A0A4S2H3M2_9PROT</name>
<dbReference type="Pfam" id="PF12848">
    <property type="entry name" value="ABC_tran_Xtn"/>
    <property type="match status" value="1"/>
</dbReference>
<feature type="compositionally biased region" description="Basic and acidic residues" evidence="5">
    <location>
        <begin position="538"/>
        <end position="550"/>
    </location>
</feature>
<feature type="domain" description="ABC transporter" evidence="6">
    <location>
        <begin position="2"/>
        <end position="243"/>
    </location>
</feature>
<evidence type="ECO:0000313" key="7">
    <source>
        <dbReference type="EMBL" id="TGY89862.1"/>
    </source>
</evidence>
<evidence type="ECO:0000256" key="4">
    <source>
        <dbReference type="SAM" id="Coils"/>
    </source>
</evidence>
<dbReference type="InterPro" id="IPR017871">
    <property type="entry name" value="ABC_transporter-like_CS"/>
</dbReference>
<dbReference type="PANTHER" id="PTHR19211:SF14">
    <property type="entry name" value="ATP-BINDING CASSETTE SUB-FAMILY F MEMBER 1"/>
    <property type="match status" value="1"/>
</dbReference>
<dbReference type="Proteomes" id="UP000308054">
    <property type="component" value="Unassembled WGS sequence"/>
</dbReference>
<sequence>MLHVNDLTHRIEGRVLFDQATLYLPAKAKYGLVGRNGTGKSTLFRLIRGEASPDDGEVFVQPGARLGSVAQEAPGGPVTVMDYVLAADTERTALLEEAETATDPNRIAEIQTRLADIDAHSAEARAGAILHGLGFSAAAQQRRCAEFSGGWRMRVALAATLFAEPDLLLLDEPTNYLDLEGAIWLETHLRKYPGAVLIISHDRDLLNASVDAIVHLKDGKLTIWEGGYDQFERQLAERQTLQMKLKERQEEKRRHLQSFVDRFRAKASKAKQAQSRVKMLEKMTPIATSIESPVAPFEFPVATRRMGNPLIRIEDGATGYTQDAPVLTGMDLRIDIDDRIGLLGRNGSGKSTFAKLLTGQLPLTGGTLRMHKKAQIAHFHQHQIDALNPRHSAYDHILSLMEDATEAQRRARLARFGLPGDRQETPAGSLSGGEKARLLMNLISFHGAHLMILDEPTNHLDMDSRQALIEAINAYEGAVIVISHDRHLIEACVDRLWLCADGTIAPYDGDLADYRRLVLKGEEEAKPRGASKPAGGQKTERRRDAAEAREKLKPLKAEAAKWEKEAERLRGVLEKIDAGLATPGLWEKDPNLAAELNKKRARAEELIEAAETKWLEAEEKLEAARAEAGV</sequence>
<dbReference type="EMBL" id="SRXW01000001">
    <property type="protein sequence ID" value="TGY89862.1"/>
    <property type="molecule type" value="Genomic_DNA"/>
</dbReference>
<gene>
    <name evidence="7" type="ORF">E5163_01605</name>
</gene>
<evidence type="ECO:0000259" key="6">
    <source>
        <dbReference type="PROSITE" id="PS50893"/>
    </source>
</evidence>
<dbReference type="InterPro" id="IPR050611">
    <property type="entry name" value="ABCF"/>
</dbReference>
<dbReference type="CDD" id="cd03221">
    <property type="entry name" value="ABCF_EF-3"/>
    <property type="match status" value="2"/>
</dbReference>
<dbReference type="OrthoDB" id="7623913at2"/>
<evidence type="ECO:0000256" key="5">
    <source>
        <dbReference type="SAM" id="MobiDB-lite"/>
    </source>
</evidence>
<dbReference type="GO" id="GO:0005524">
    <property type="term" value="F:ATP binding"/>
    <property type="evidence" value="ECO:0007669"/>
    <property type="project" value="UniProtKB-KW"/>
</dbReference>
<feature type="coiled-coil region" evidence="4">
    <location>
        <begin position="593"/>
        <end position="627"/>
    </location>
</feature>
<dbReference type="InterPro" id="IPR003439">
    <property type="entry name" value="ABC_transporter-like_ATP-bd"/>
</dbReference>
<keyword evidence="2" id="KW-0547">Nucleotide-binding</keyword>
<dbReference type="FunFam" id="3.40.50.300:FF:000011">
    <property type="entry name" value="Putative ABC transporter ATP-binding component"/>
    <property type="match status" value="1"/>
</dbReference>
<keyword evidence="1" id="KW-0677">Repeat</keyword>
<evidence type="ECO:0000313" key="8">
    <source>
        <dbReference type="Proteomes" id="UP000308054"/>
    </source>
</evidence>
<proteinExistence type="predicted"/>
<organism evidence="7 8">
    <name type="scientific">Marinicauda algicola</name>
    <dbReference type="NCBI Taxonomy" id="2029849"/>
    <lineage>
        <taxon>Bacteria</taxon>
        <taxon>Pseudomonadati</taxon>
        <taxon>Pseudomonadota</taxon>
        <taxon>Alphaproteobacteria</taxon>
        <taxon>Maricaulales</taxon>
        <taxon>Maricaulaceae</taxon>
        <taxon>Marinicauda</taxon>
    </lineage>
</organism>
<dbReference type="PROSITE" id="PS50893">
    <property type="entry name" value="ABC_TRANSPORTER_2"/>
    <property type="match status" value="2"/>
</dbReference>
<feature type="region of interest" description="Disordered" evidence="5">
    <location>
        <begin position="524"/>
        <end position="550"/>
    </location>
</feature>
<dbReference type="InterPro" id="IPR003593">
    <property type="entry name" value="AAA+_ATPase"/>
</dbReference>
<dbReference type="SUPFAM" id="SSF52540">
    <property type="entry name" value="P-loop containing nucleoside triphosphate hydrolases"/>
    <property type="match status" value="2"/>
</dbReference>
<feature type="domain" description="ABC transporter" evidence="6">
    <location>
        <begin position="311"/>
        <end position="526"/>
    </location>
</feature>
<dbReference type="RefSeq" id="WP_135994359.1">
    <property type="nucleotide sequence ID" value="NZ_CP071057.1"/>
</dbReference>
<dbReference type="PANTHER" id="PTHR19211">
    <property type="entry name" value="ATP-BINDING TRANSPORT PROTEIN-RELATED"/>
    <property type="match status" value="1"/>
</dbReference>
<dbReference type="InterPro" id="IPR032781">
    <property type="entry name" value="ABC_tran_Xtn"/>
</dbReference>
<keyword evidence="4" id="KW-0175">Coiled coil</keyword>
<dbReference type="AlphaFoldDB" id="A0A4S2H3M2"/>